<dbReference type="HOGENOM" id="CLU_3434292_0_0_1"/>
<name>F6HPX9_VITVI</name>
<sequence>MFVSLVDPSHSPIRN</sequence>
<dbReference type="Proteomes" id="UP000009183">
    <property type="component" value="Chromosome 13"/>
</dbReference>
<reference evidence="2" key="1">
    <citation type="journal article" date="2007" name="Nature">
        <title>The grapevine genome sequence suggests ancestral hexaploidization in major angiosperm phyla.</title>
        <authorList>
            <consortium name="The French-Italian Public Consortium for Grapevine Genome Characterization."/>
            <person name="Jaillon O."/>
            <person name="Aury J.-M."/>
            <person name="Noel B."/>
            <person name="Policriti A."/>
            <person name="Clepet C."/>
            <person name="Casagrande A."/>
            <person name="Choisne N."/>
            <person name="Aubourg S."/>
            <person name="Vitulo N."/>
            <person name="Jubin C."/>
            <person name="Vezzi A."/>
            <person name="Legeai F."/>
            <person name="Hugueney P."/>
            <person name="Dasilva C."/>
            <person name="Horner D."/>
            <person name="Mica E."/>
            <person name="Jublot D."/>
            <person name="Poulain J."/>
            <person name="Bruyere C."/>
            <person name="Billault A."/>
            <person name="Segurens B."/>
            <person name="Gouyvenoux M."/>
            <person name="Ugarte E."/>
            <person name="Cattonaro F."/>
            <person name="Anthouard V."/>
            <person name="Vico V."/>
            <person name="Del Fabbro C."/>
            <person name="Alaux M."/>
            <person name="Di Gaspero G."/>
            <person name="Dumas V."/>
            <person name="Felice N."/>
            <person name="Paillard S."/>
            <person name="Juman I."/>
            <person name="Moroldo M."/>
            <person name="Scalabrin S."/>
            <person name="Canaguier A."/>
            <person name="Le Clainche I."/>
            <person name="Malacrida G."/>
            <person name="Durand E."/>
            <person name="Pesole G."/>
            <person name="Laucou V."/>
            <person name="Chatelet P."/>
            <person name="Merdinoglu D."/>
            <person name="Delledonne M."/>
            <person name="Pezzotti M."/>
            <person name="Lecharny A."/>
            <person name="Scarpelli C."/>
            <person name="Artiguenave F."/>
            <person name="Pe M.E."/>
            <person name="Valle G."/>
            <person name="Morgante M."/>
            <person name="Caboche M."/>
            <person name="Adam-Blondon A.-F."/>
            <person name="Weissenbach J."/>
            <person name="Quetier F."/>
            <person name="Wincker P."/>
        </authorList>
    </citation>
    <scope>NUCLEOTIDE SEQUENCE [LARGE SCALE GENOMIC DNA]</scope>
    <source>
        <strain evidence="2">cv. Pinot noir / PN40024</strain>
    </source>
</reference>
<evidence type="ECO:0000313" key="1">
    <source>
        <dbReference type="EMBL" id="CCB56735.1"/>
    </source>
</evidence>
<dbReference type="EMBL" id="FN596004">
    <property type="protein sequence ID" value="CCB56735.1"/>
    <property type="molecule type" value="Genomic_DNA"/>
</dbReference>
<dbReference type="InParanoid" id="F6HPX9"/>
<keyword evidence="2" id="KW-1185">Reference proteome</keyword>
<gene>
    <name evidence="1" type="ordered locus">VIT_13s0101g00350</name>
</gene>
<organism evidence="1 2">
    <name type="scientific">Vitis vinifera</name>
    <name type="common">Grape</name>
    <dbReference type="NCBI Taxonomy" id="29760"/>
    <lineage>
        <taxon>Eukaryota</taxon>
        <taxon>Viridiplantae</taxon>
        <taxon>Streptophyta</taxon>
        <taxon>Embryophyta</taxon>
        <taxon>Tracheophyta</taxon>
        <taxon>Spermatophyta</taxon>
        <taxon>Magnoliopsida</taxon>
        <taxon>eudicotyledons</taxon>
        <taxon>Gunneridae</taxon>
        <taxon>Pentapetalae</taxon>
        <taxon>rosids</taxon>
        <taxon>Vitales</taxon>
        <taxon>Vitaceae</taxon>
        <taxon>Viteae</taxon>
        <taxon>Vitis</taxon>
    </lineage>
</organism>
<proteinExistence type="predicted"/>
<accession>F6HPX9</accession>
<protein>
    <submittedName>
        <fullName evidence="1">Uncharacterized protein</fullName>
    </submittedName>
</protein>
<evidence type="ECO:0000313" key="2">
    <source>
        <dbReference type="Proteomes" id="UP000009183"/>
    </source>
</evidence>